<proteinExistence type="predicted"/>
<keyword evidence="4" id="KW-1185">Reference proteome</keyword>
<accession>A0A178MEI6</accession>
<dbReference type="Proteomes" id="UP000078287">
    <property type="component" value="Unassembled WGS sequence"/>
</dbReference>
<dbReference type="OrthoDB" id="164330at2"/>
<evidence type="ECO:0000313" key="4">
    <source>
        <dbReference type="Proteomes" id="UP000078287"/>
    </source>
</evidence>
<sequence>MGFFDYFVTVSPTFGSYAWTFFIVQILLVAGGAYFIWLHTERNVAKATFFRQLGIALMIVGGFGVALGVARMLNTPTFNLRFWFYIQFVVELILGGYVFYYMRNVLPELVRNSRTRAPAPRQMPADAAPAAPRPVATTGRREARRERKRKQR</sequence>
<comment type="caution">
    <text evidence="3">The sequence shown here is derived from an EMBL/GenBank/DDBJ whole genome shotgun (WGS) entry which is preliminary data.</text>
</comment>
<feature type="region of interest" description="Disordered" evidence="1">
    <location>
        <begin position="117"/>
        <end position="152"/>
    </location>
</feature>
<evidence type="ECO:0000256" key="2">
    <source>
        <dbReference type="SAM" id="Phobius"/>
    </source>
</evidence>
<feature type="transmembrane region" description="Helical" evidence="2">
    <location>
        <begin position="49"/>
        <end position="70"/>
    </location>
</feature>
<feature type="transmembrane region" description="Helical" evidence="2">
    <location>
        <begin position="16"/>
        <end position="37"/>
    </location>
</feature>
<organism evidence="3 4">
    <name type="scientific">Chloroflexus islandicus</name>
    <dbReference type="NCBI Taxonomy" id="1707952"/>
    <lineage>
        <taxon>Bacteria</taxon>
        <taxon>Bacillati</taxon>
        <taxon>Chloroflexota</taxon>
        <taxon>Chloroflexia</taxon>
        <taxon>Chloroflexales</taxon>
        <taxon>Chloroflexineae</taxon>
        <taxon>Chloroflexaceae</taxon>
        <taxon>Chloroflexus</taxon>
    </lineage>
</organism>
<dbReference type="RefSeq" id="WP_066785275.1">
    <property type="nucleotide sequence ID" value="NZ_LWQS01000041.1"/>
</dbReference>
<evidence type="ECO:0000256" key="1">
    <source>
        <dbReference type="SAM" id="MobiDB-lite"/>
    </source>
</evidence>
<keyword evidence="2" id="KW-1133">Transmembrane helix</keyword>
<name>A0A178MEI6_9CHLR</name>
<keyword evidence="2" id="KW-0472">Membrane</keyword>
<evidence type="ECO:0000313" key="3">
    <source>
        <dbReference type="EMBL" id="OAN46936.1"/>
    </source>
</evidence>
<feature type="compositionally biased region" description="Low complexity" evidence="1">
    <location>
        <begin position="117"/>
        <end position="136"/>
    </location>
</feature>
<gene>
    <name evidence="3" type="ORF">A6A03_11555</name>
</gene>
<protein>
    <submittedName>
        <fullName evidence="3">Uncharacterized protein</fullName>
    </submittedName>
</protein>
<feature type="transmembrane region" description="Helical" evidence="2">
    <location>
        <begin position="82"/>
        <end position="102"/>
    </location>
</feature>
<dbReference type="AlphaFoldDB" id="A0A178MEI6"/>
<reference evidence="3 4" key="1">
    <citation type="submission" date="2016-04" db="EMBL/GenBank/DDBJ databases">
        <title>Chloroflexus islandicus sp. nov., a thermophilic filamentous anoxygenic phototrophic bacterium from geyser Strokkur (Iceland).</title>
        <authorList>
            <person name="Gaisin V.A."/>
            <person name="Kalashnikov A.M."/>
            <person name="Sukhacheva M.V."/>
            <person name="Grouzdev D.S."/>
            <person name="Ivanov T.M."/>
            <person name="Kuznetsov B."/>
            <person name="Gorlenko V.M."/>
        </authorList>
    </citation>
    <scope>NUCLEOTIDE SEQUENCE [LARGE SCALE GENOMIC DNA]</scope>
    <source>
        <strain evidence="4">isl-2</strain>
    </source>
</reference>
<keyword evidence="2" id="KW-0812">Transmembrane</keyword>
<dbReference type="EMBL" id="LWQS01000041">
    <property type="protein sequence ID" value="OAN46936.1"/>
    <property type="molecule type" value="Genomic_DNA"/>
</dbReference>